<dbReference type="SUPFAM" id="SSF51556">
    <property type="entry name" value="Metallo-dependent hydrolases"/>
    <property type="match status" value="1"/>
</dbReference>
<dbReference type="GO" id="GO:0046872">
    <property type="term" value="F:metal ion binding"/>
    <property type="evidence" value="ECO:0007669"/>
    <property type="project" value="UniProtKB-KW"/>
</dbReference>
<dbReference type="AlphaFoldDB" id="A0A3B0U1Q7"/>
<dbReference type="Gene3D" id="3.20.20.140">
    <property type="entry name" value="Metal-dependent hydrolases"/>
    <property type="match status" value="1"/>
</dbReference>
<dbReference type="Gene3D" id="2.30.40.10">
    <property type="entry name" value="Urease, subunit C, domain 1"/>
    <property type="match status" value="1"/>
</dbReference>
<dbReference type="Pfam" id="PF01979">
    <property type="entry name" value="Amidohydro_1"/>
    <property type="match status" value="1"/>
</dbReference>
<keyword evidence="2" id="KW-0479">Metal-binding</keyword>
<name>A0A3B0U1Q7_9ZZZZ</name>
<dbReference type="NCBIfam" id="TIGR00221">
    <property type="entry name" value="nagA"/>
    <property type="match status" value="1"/>
</dbReference>
<evidence type="ECO:0000256" key="3">
    <source>
        <dbReference type="ARBA" id="ARBA00022801"/>
    </source>
</evidence>
<dbReference type="EMBL" id="UOEP01000207">
    <property type="protein sequence ID" value="VAW24228.1"/>
    <property type="molecule type" value="Genomic_DNA"/>
</dbReference>
<dbReference type="InterPro" id="IPR006680">
    <property type="entry name" value="Amidohydro-rel"/>
</dbReference>
<evidence type="ECO:0000256" key="1">
    <source>
        <dbReference type="ARBA" id="ARBA00010716"/>
    </source>
</evidence>
<keyword evidence="3 6" id="KW-0378">Hydrolase</keyword>
<dbReference type="GO" id="GO:0006046">
    <property type="term" value="P:N-acetylglucosamine catabolic process"/>
    <property type="evidence" value="ECO:0007669"/>
    <property type="project" value="TreeGrafter"/>
</dbReference>
<dbReference type="EC" id="3.5.1.25" evidence="6"/>
<protein>
    <submittedName>
        <fullName evidence="6">N-acetylglucosamine-6-phosphate deacetylase</fullName>
        <ecNumber evidence="6">3.5.1.25</ecNumber>
    </submittedName>
</protein>
<dbReference type="PIRSF" id="PIRSF038994">
    <property type="entry name" value="NagA"/>
    <property type="match status" value="1"/>
</dbReference>
<evidence type="ECO:0000256" key="2">
    <source>
        <dbReference type="ARBA" id="ARBA00022723"/>
    </source>
</evidence>
<comment type="similarity">
    <text evidence="1">Belongs to the metallo-dependent hydrolases superfamily. NagA family.</text>
</comment>
<accession>A0A3B0U1Q7</accession>
<organism evidence="6">
    <name type="scientific">hydrothermal vent metagenome</name>
    <dbReference type="NCBI Taxonomy" id="652676"/>
    <lineage>
        <taxon>unclassified sequences</taxon>
        <taxon>metagenomes</taxon>
        <taxon>ecological metagenomes</taxon>
    </lineage>
</organism>
<proteinExistence type="inferred from homology"/>
<evidence type="ECO:0000259" key="5">
    <source>
        <dbReference type="Pfam" id="PF01979"/>
    </source>
</evidence>
<dbReference type="PANTHER" id="PTHR11113">
    <property type="entry name" value="N-ACETYLGLUCOSAMINE-6-PHOSPHATE DEACETYLASE"/>
    <property type="match status" value="1"/>
</dbReference>
<dbReference type="GO" id="GO:0008448">
    <property type="term" value="F:N-acetylglucosamine-6-phosphate deacetylase activity"/>
    <property type="evidence" value="ECO:0007669"/>
    <property type="project" value="UniProtKB-EC"/>
</dbReference>
<dbReference type="InterPro" id="IPR032466">
    <property type="entry name" value="Metal_Hydrolase"/>
</dbReference>
<keyword evidence="4" id="KW-0119">Carbohydrate metabolism</keyword>
<evidence type="ECO:0000256" key="4">
    <source>
        <dbReference type="ARBA" id="ARBA00023277"/>
    </source>
</evidence>
<feature type="domain" description="Amidohydrolase-related" evidence="5">
    <location>
        <begin position="70"/>
        <end position="411"/>
    </location>
</feature>
<dbReference type="SUPFAM" id="SSF51338">
    <property type="entry name" value="Composite domain of metallo-dependent hydrolases"/>
    <property type="match status" value="1"/>
</dbReference>
<reference evidence="6" key="1">
    <citation type="submission" date="2018-06" db="EMBL/GenBank/DDBJ databases">
        <authorList>
            <person name="Zhirakovskaya E."/>
        </authorList>
    </citation>
    <scope>NUCLEOTIDE SEQUENCE</scope>
</reference>
<dbReference type="InterPro" id="IPR011059">
    <property type="entry name" value="Metal-dep_hydrolase_composite"/>
</dbReference>
<gene>
    <name evidence="6" type="ORF">MNBD_BACTEROID01-583</name>
</gene>
<dbReference type="InterPro" id="IPR003764">
    <property type="entry name" value="GlcNAc_6-P_deAcase"/>
</dbReference>
<evidence type="ECO:0000313" key="6">
    <source>
        <dbReference type="EMBL" id="VAW24228.1"/>
    </source>
</evidence>
<dbReference type="PANTHER" id="PTHR11113:SF14">
    <property type="entry name" value="N-ACETYLGLUCOSAMINE-6-PHOSPHATE DEACETYLASE"/>
    <property type="match status" value="1"/>
</dbReference>
<sequence>MNIRNYLKKLSRRAKYFLLFLFIMNISCAQQKIEGLSYIDGKPISVEVKDGKITSVKHIEKLSGENANLYIAPGLFDNQVNGFNGVSFSLGGGKLTKEGVIKATKALWEKGVTTYLPTLTTNSRELLTTNFKILAKVKDDKSLLGSIPGFHLEGPYISPVDGYRGAHSKNFVRNPDWDEFMGFYKASGGAILTVTLAPELDGAMDFIKKCTEKGIVVSLGHHNASTEIVDEAVKNGAKTCTHLGNGCANSINRHNNPLWPQLSNDSLMISIICDGFHLRPEEIRTFFKVKGVDKTIVTSDVTKYAAMKPGIYKNIDGYDIELTVDGKVQYPAQEVLAGSASAINKGVAHIIKVTGCSLADAIQMSSTNPAKLYGLSDRGTLEKGKRADLILFTIGDTELKIFKTYVKGKLVYDSTK</sequence>